<organism evidence="3 4">
    <name type="scientific">Archangium gephyra</name>
    <dbReference type="NCBI Taxonomy" id="48"/>
    <lineage>
        <taxon>Bacteria</taxon>
        <taxon>Pseudomonadati</taxon>
        <taxon>Myxococcota</taxon>
        <taxon>Myxococcia</taxon>
        <taxon>Myxococcales</taxon>
        <taxon>Cystobacterineae</taxon>
        <taxon>Archangiaceae</taxon>
        <taxon>Archangium</taxon>
    </lineage>
</organism>
<evidence type="ECO:0000259" key="2">
    <source>
        <dbReference type="Pfam" id="PF02470"/>
    </source>
</evidence>
<dbReference type="PANTHER" id="PTHR33371:SF4">
    <property type="entry name" value="INTERMEMBRANE PHOSPHOLIPID TRANSPORT SYSTEM BINDING PROTEIN MLAD"/>
    <property type="match status" value="1"/>
</dbReference>
<dbReference type="EMBL" id="QFQP01000025">
    <property type="protein sequence ID" value="PZR08438.1"/>
    <property type="molecule type" value="Genomic_DNA"/>
</dbReference>
<evidence type="ECO:0000313" key="4">
    <source>
        <dbReference type="Proteomes" id="UP000249061"/>
    </source>
</evidence>
<proteinExistence type="predicted"/>
<dbReference type="Pfam" id="PF02470">
    <property type="entry name" value="MlaD"/>
    <property type="match status" value="1"/>
</dbReference>
<keyword evidence="1" id="KW-1133">Transmembrane helix</keyword>
<evidence type="ECO:0000313" key="3">
    <source>
        <dbReference type="EMBL" id="PZR08438.1"/>
    </source>
</evidence>
<protein>
    <submittedName>
        <fullName evidence="3">MCE family protein</fullName>
    </submittedName>
</protein>
<dbReference type="PANTHER" id="PTHR33371">
    <property type="entry name" value="INTERMEMBRANE PHOSPHOLIPID TRANSPORT SYSTEM BINDING PROTEIN MLAD-RELATED"/>
    <property type="match status" value="1"/>
</dbReference>
<feature type="transmembrane region" description="Helical" evidence="1">
    <location>
        <begin position="12"/>
        <end position="29"/>
    </location>
</feature>
<gene>
    <name evidence="3" type="ORF">DI536_24995</name>
</gene>
<feature type="domain" description="Mce/MlaD" evidence="2">
    <location>
        <begin position="37"/>
        <end position="122"/>
    </location>
</feature>
<accession>A0A2W5UHL7</accession>
<keyword evidence="1" id="KW-0812">Transmembrane</keyword>
<reference evidence="3 4" key="1">
    <citation type="submission" date="2017-08" db="EMBL/GenBank/DDBJ databases">
        <title>Infants hospitalized years apart are colonized by the same room-sourced microbial strains.</title>
        <authorList>
            <person name="Brooks B."/>
            <person name="Olm M.R."/>
            <person name="Firek B.A."/>
            <person name="Baker R."/>
            <person name="Thomas B.C."/>
            <person name="Morowitz M.J."/>
            <person name="Banfield J.F."/>
        </authorList>
    </citation>
    <scope>NUCLEOTIDE SEQUENCE [LARGE SCALE GENOMIC DNA]</scope>
    <source>
        <strain evidence="3">S2_003_000_R2_14</strain>
    </source>
</reference>
<dbReference type="Proteomes" id="UP000249061">
    <property type="component" value="Unassembled WGS sequence"/>
</dbReference>
<dbReference type="InterPro" id="IPR003399">
    <property type="entry name" value="Mce/MlaD"/>
</dbReference>
<comment type="caution">
    <text evidence="3">The sequence shown here is derived from an EMBL/GenBank/DDBJ whole genome shotgun (WGS) entry which is preliminary data.</text>
</comment>
<keyword evidence="1" id="KW-0472">Membrane</keyword>
<sequence length="336" mass="35181">MDESRLELKVGALVVAALVGAFTLLVLMGEINFGSGATLIVDFSHTGNVVKNAPVKLGGVPVGRVSDVELLPSRREANGAPLPVKMTLSLNKEAIEALRSDVMVTVSSVGPLGESYLELSPGAAGTPHDPRVAVRGTDAPRLDVVSNRLARFLDAASKVLEEDPEAISKLVNGVGGLTTTVDGVLTENRDDLKTLAGELSAAAKDLRVLAATARTQLEPGGKANALIDDAAATAKLARTELPELSKQASVAIGGLARVSGQLTEEDGQKLRSMLAKYEAAGGKLDAIATRADKLLLKLERGEGSVGAAMQDPAVYDELKALLTDVRKNPWKLLWKE</sequence>
<dbReference type="InterPro" id="IPR052336">
    <property type="entry name" value="MlaD_Phospholipid_Transporter"/>
</dbReference>
<evidence type="ECO:0000256" key="1">
    <source>
        <dbReference type="SAM" id="Phobius"/>
    </source>
</evidence>
<name>A0A2W5UHL7_9BACT</name>
<dbReference type="AlphaFoldDB" id="A0A2W5UHL7"/>